<comment type="caution">
    <text evidence="1">The sequence shown here is derived from an EMBL/GenBank/DDBJ whole genome shotgun (WGS) entry which is preliminary data.</text>
</comment>
<keyword evidence="1" id="KW-0808">Transferase</keyword>
<dbReference type="InterPro" id="IPR008271">
    <property type="entry name" value="Ser/Thr_kinase_AS"/>
</dbReference>
<dbReference type="EMBL" id="CACRXK020004103">
    <property type="protein sequence ID" value="CAB4001501.1"/>
    <property type="molecule type" value="Genomic_DNA"/>
</dbReference>
<dbReference type="OrthoDB" id="5974690at2759"/>
<evidence type="ECO:0000313" key="2">
    <source>
        <dbReference type="Proteomes" id="UP001152795"/>
    </source>
</evidence>
<proteinExistence type="predicted"/>
<dbReference type="PROSITE" id="PS00108">
    <property type="entry name" value="PROTEIN_KINASE_ST"/>
    <property type="match status" value="1"/>
</dbReference>
<gene>
    <name evidence="1" type="ORF">PACLA_8A052290</name>
</gene>
<name>A0A6S7I423_PARCT</name>
<sequence length="311" mass="35361">MQEKQVNQQIQSAVGATRKQFDIQKQLASKYYQLWRESAKTIRSQGIEKRNKRILCAAGQENPKNYAISKIIPGEIQGIDADSSIVGAGTYGQCVVKMFTRLGIQVIEKQLHEGSLDEIYKEAHYIQLFAHRCVPHLLGVQVEKKPFSIIMEFVGDNLESMTIHKLLYNSKFKHISLSISDWFQVCYDIVDALHHLRQKGYLHCDLKTNNVLIFEKKGYLVDFGKVKKITNTSTKKYTQLYPHIVPEVLNGAPASPASDMYSMGKIFLCIGDKLKNDHLLSIGRLFSDSEPTKRPTITELIRHLKSGMTIC</sequence>
<dbReference type="GO" id="GO:0004674">
    <property type="term" value="F:protein serine/threonine kinase activity"/>
    <property type="evidence" value="ECO:0007669"/>
    <property type="project" value="TreeGrafter"/>
</dbReference>
<dbReference type="AlphaFoldDB" id="A0A6S7I423"/>
<dbReference type="SMART" id="SM00220">
    <property type="entry name" value="S_TKc"/>
    <property type="match status" value="1"/>
</dbReference>
<dbReference type="GO" id="GO:0005634">
    <property type="term" value="C:nucleus"/>
    <property type="evidence" value="ECO:0007669"/>
    <property type="project" value="TreeGrafter"/>
</dbReference>
<dbReference type="InterPro" id="IPR000719">
    <property type="entry name" value="Prot_kinase_dom"/>
</dbReference>
<accession>A0A6S7I423</accession>
<dbReference type="GO" id="GO:0005524">
    <property type="term" value="F:ATP binding"/>
    <property type="evidence" value="ECO:0007669"/>
    <property type="project" value="InterPro"/>
</dbReference>
<dbReference type="InterPro" id="IPR011009">
    <property type="entry name" value="Kinase-like_dom_sf"/>
</dbReference>
<keyword evidence="1" id="KW-0418">Kinase</keyword>
<dbReference type="PANTHER" id="PTHR44167:SF24">
    <property type="entry name" value="SERINE_THREONINE-PROTEIN KINASE CHK2"/>
    <property type="match status" value="1"/>
</dbReference>
<dbReference type="GO" id="GO:0005737">
    <property type="term" value="C:cytoplasm"/>
    <property type="evidence" value="ECO:0007669"/>
    <property type="project" value="TreeGrafter"/>
</dbReference>
<dbReference type="SUPFAM" id="SSF56112">
    <property type="entry name" value="Protein kinase-like (PK-like)"/>
    <property type="match status" value="1"/>
</dbReference>
<dbReference type="Proteomes" id="UP001152795">
    <property type="component" value="Unassembled WGS sequence"/>
</dbReference>
<dbReference type="Pfam" id="PF00069">
    <property type="entry name" value="Pkinase"/>
    <property type="match status" value="1"/>
</dbReference>
<dbReference type="PROSITE" id="PS50011">
    <property type="entry name" value="PROTEIN_KINASE_DOM"/>
    <property type="match status" value="1"/>
</dbReference>
<dbReference type="PANTHER" id="PTHR44167">
    <property type="entry name" value="OVARIAN-SPECIFIC SERINE/THREONINE-PROTEIN KINASE LOK-RELATED"/>
    <property type="match status" value="1"/>
</dbReference>
<keyword evidence="2" id="KW-1185">Reference proteome</keyword>
<organism evidence="1 2">
    <name type="scientific">Paramuricea clavata</name>
    <name type="common">Red gorgonian</name>
    <name type="synonym">Violescent sea-whip</name>
    <dbReference type="NCBI Taxonomy" id="317549"/>
    <lineage>
        <taxon>Eukaryota</taxon>
        <taxon>Metazoa</taxon>
        <taxon>Cnidaria</taxon>
        <taxon>Anthozoa</taxon>
        <taxon>Octocorallia</taxon>
        <taxon>Malacalcyonacea</taxon>
        <taxon>Plexauridae</taxon>
        <taxon>Paramuricea</taxon>
    </lineage>
</organism>
<dbReference type="Gene3D" id="1.10.510.10">
    <property type="entry name" value="Transferase(Phosphotransferase) domain 1"/>
    <property type="match status" value="1"/>
</dbReference>
<dbReference type="Gene3D" id="3.30.200.20">
    <property type="entry name" value="Phosphorylase Kinase, domain 1"/>
    <property type="match status" value="1"/>
</dbReference>
<protein>
    <submittedName>
        <fullName evidence="1">Serine threonine- kinase</fullName>
    </submittedName>
</protein>
<dbReference type="CDD" id="cd00180">
    <property type="entry name" value="PKc"/>
    <property type="match status" value="1"/>
</dbReference>
<reference evidence="1" key="1">
    <citation type="submission" date="2020-04" db="EMBL/GenBank/DDBJ databases">
        <authorList>
            <person name="Alioto T."/>
            <person name="Alioto T."/>
            <person name="Gomez Garrido J."/>
        </authorList>
    </citation>
    <scope>NUCLEOTIDE SEQUENCE</scope>
    <source>
        <strain evidence="1">A484AB</strain>
    </source>
</reference>
<evidence type="ECO:0000313" key="1">
    <source>
        <dbReference type="EMBL" id="CAB4001501.1"/>
    </source>
</evidence>
<dbReference type="GO" id="GO:0044773">
    <property type="term" value="P:mitotic DNA damage checkpoint signaling"/>
    <property type="evidence" value="ECO:0007669"/>
    <property type="project" value="TreeGrafter"/>
</dbReference>